<keyword evidence="2" id="KW-0812">Transmembrane</keyword>
<feature type="compositionally biased region" description="Basic and acidic residues" evidence="1">
    <location>
        <begin position="129"/>
        <end position="142"/>
    </location>
</feature>
<dbReference type="Pfam" id="PF04120">
    <property type="entry name" value="Iron_permease"/>
    <property type="match status" value="1"/>
</dbReference>
<keyword evidence="2" id="KW-1133">Transmembrane helix</keyword>
<evidence type="ECO:0000256" key="2">
    <source>
        <dbReference type="SAM" id="Phobius"/>
    </source>
</evidence>
<keyword evidence="2" id="KW-0472">Membrane</keyword>
<organism evidence="3 4">
    <name type="scientific">Lysobacter gummosus</name>
    <dbReference type="NCBI Taxonomy" id="262324"/>
    <lineage>
        <taxon>Bacteria</taxon>
        <taxon>Pseudomonadati</taxon>
        <taxon>Pseudomonadota</taxon>
        <taxon>Gammaproteobacteria</taxon>
        <taxon>Lysobacterales</taxon>
        <taxon>Lysobacteraceae</taxon>
        <taxon>Lysobacter</taxon>
    </lineage>
</organism>
<dbReference type="InterPro" id="IPR007251">
    <property type="entry name" value="Iron_permease_Fet4"/>
</dbReference>
<accession>A0ABY3XJG0</accession>
<proteinExistence type="predicted"/>
<protein>
    <submittedName>
        <fullName evidence="3">Low affinity iron permease family protein</fullName>
    </submittedName>
</protein>
<gene>
    <name evidence="3" type="ORF">MOV92_11145</name>
</gene>
<name>A0ABY3XJG0_9GAMM</name>
<evidence type="ECO:0000313" key="4">
    <source>
        <dbReference type="Proteomes" id="UP000829194"/>
    </source>
</evidence>
<evidence type="ECO:0000256" key="1">
    <source>
        <dbReference type="SAM" id="MobiDB-lite"/>
    </source>
</evidence>
<keyword evidence="4" id="KW-1185">Reference proteome</keyword>
<dbReference type="EMBL" id="CP093547">
    <property type="protein sequence ID" value="UNP31761.1"/>
    <property type="molecule type" value="Genomic_DNA"/>
</dbReference>
<dbReference type="Proteomes" id="UP000829194">
    <property type="component" value="Chromosome"/>
</dbReference>
<sequence length="190" mass="20737">MNALHRAFERGAKAAARFTGQPLCFGLAVGVVLVWVISGPLFGFSDTWQLVINTGTTIVTFLMVFLIQNSQNRDSTAVQIKLDELIRATESAENSLLDLEELDEVTLEEFRARYELLACKARELLEDAKRAQDADSNDDRPDPTALGDPRSAGAGEDAPRPGAAGESRAAADRRPTAPDRPRPVWPTSED</sequence>
<feature type="region of interest" description="Disordered" evidence="1">
    <location>
        <begin position="129"/>
        <end position="190"/>
    </location>
</feature>
<feature type="transmembrane region" description="Helical" evidence="2">
    <location>
        <begin position="23"/>
        <end position="42"/>
    </location>
</feature>
<feature type="compositionally biased region" description="Basic and acidic residues" evidence="1">
    <location>
        <begin position="169"/>
        <end position="182"/>
    </location>
</feature>
<evidence type="ECO:0000313" key="3">
    <source>
        <dbReference type="EMBL" id="UNP31761.1"/>
    </source>
</evidence>
<feature type="transmembrane region" description="Helical" evidence="2">
    <location>
        <begin position="48"/>
        <end position="67"/>
    </location>
</feature>
<reference evidence="3 4" key="1">
    <citation type="submission" date="2022-03" db="EMBL/GenBank/DDBJ databases">
        <title>Complete genome sequence of Lysobacter capsici VKM B-2533 and Lysobacter gummosus 10.1.1, promising sources of lytic agents.</title>
        <authorList>
            <person name="Tarlachkov S.V."/>
            <person name="Kudryakova I.V."/>
            <person name="Afoshin A.S."/>
            <person name="Leontyevskaya E.A."/>
            <person name="Leontyevskaya N.V."/>
        </authorList>
    </citation>
    <scope>NUCLEOTIDE SEQUENCE [LARGE SCALE GENOMIC DNA]</scope>
    <source>
        <strain evidence="3 4">10.1.1</strain>
    </source>
</reference>